<evidence type="ECO:0000256" key="2">
    <source>
        <dbReference type="ARBA" id="ARBA00021572"/>
    </source>
</evidence>
<feature type="domain" description="VOC" evidence="4">
    <location>
        <begin position="10"/>
        <end position="143"/>
    </location>
</feature>
<accession>A0A6J4RM42</accession>
<dbReference type="AlphaFoldDB" id="A0A6J4RM42"/>
<dbReference type="EMBL" id="CADCVQ010000025">
    <property type="protein sequence ID" value="CAA9476775.1"/>
    <property type="molecule type" value="Genomic_DNA"/>
</dbReference>
<evidence type="ECO:0000256" key="1">
    <source>
        <dbReference type="ARBA" id="ARBA00011051"/>
    </source>
</evidence>
<keyword evidence="3" id="KW-0046">Antibiotic resistance</keyword>
<evidence type="ECO:0000256" key="3">
    <source>
        <dbReference type="ARBA" id="ARBA00023251"/>
    </source>
</evidence>
<reference evidence="5" key="1">
    <citation type="submission" date="2020-02" db="EMBL/GenBank/DDBJ databases">
        <authorList>
            <person name="Meier V. D."/>
        </authorList>
    </citation>
    <scope>NUCLEOTIDE SEQUENCE</scope>
    <source>
        <strain evidence="5">AVDCRST_MAG67</strain>
    </source>
</reference>
<comment type="similarity">
    <text evidence="1">Belongs to the bleomycin resistance protein family.</text>
</comment>
<dbReference type="InterPro" id="IPR037523">
    <property type="entry name" value="VOC_core"/>
</dbReference>
<dbReference type="SUPFAM" id="SSF54593">
    <property type="entry name" value="Glyoxalase/Bleomycin resistance protein/Dihydroxybiphenyl dioxygenase"/>
    <property type="match status" value="1"/>
</dbReference>
<dbReference type="GO" id="GO:0046677">
    <property type="term" value="P:response to antibiotic"/>
    <property type="evidence" value="ECO:0007669"/>
    <property type="project" value="UniProtKB-KW"/>
</dbReference>
<gene>
    <name evidence="5" type="ORF">AVDCRST_MAG67-560</name>
</gene>
<proteinExistence type="inferred from homology"/>
<organism evidence="5">
    <name type="scientific">uncultured Solirubrobacteraceae bacterium</name>
    <dbReference type="NCBI Taxonomy" id="1162706"/>
    <lineage>
        <taxon>Bacteria</taxon>
        <taxon>Bacillati</taxon>
        <taxon>Actinomycetota</taxon>
        <taxon>Thermoleophilia</taxon>
        <taxon>Solirubrobacterales</taxon>
        <taxon>Solirubrobacteraceae</taxon>
        <taxon>environmental samples</taxon>
    </lineage>
</organism>
<name>A0A6J4RM42_9ACTN</name>
<protein>
    <recommendedName>
        <fullName evidence="2">Bleomycin resistance protein</fullName>
    </recommendedName>
</protein>
<dbReference type="InterPro" id="IPR000335">
    <property type="entry name" value="Bleomycin-R"/>
</dbReference>
<sequence>MSRSERRPAGLHRTIPALPVRDVRASCAHYRDRFGFEARHETDGFAVLVRDASVLHLWGASDESWRTRGDLTRRPICSGAESFIAGTASCRIEVTDVDAMFEELQHADVLHPTVGDQAATTDFGTREFATLDLDGNLLTFFQRDPA</sequence>
<evidence type="ECO:0000313" key="5">
    <source>
        <dbReference type="EMBL" id="CAA9476775.1"/>
    </source>
</evidence>
<evidence type="ECO:0000259" key="4">
    <source>
        <dbReference type="PROSITE" id="PS51819"/>
    </source>
</evidence>
<dbReference type="InterPro" id="IPR004360">
    <property type="entry name" value="Glyas_Fos-R_dOase_dom"/>
</dbReference>
<dbReference type="PRINTS" id="PR00311">
    <property type="entry name" value="BLEOMYCINRST"/>
</dbReference>
<dbReference type="Pfam" id="PF00903">
    <property type="entry name" value="Glyoxalase"/>
    <property type="match status" value="1"/>
</dbReference>
<dbReference type="Gene3D" id="3.10.180.10">
    <property type="entry name" value="2,3-Dihydroxybiphenyl 1,2-Dioxygenase, domain 1"/>
    <property type="match status" value="1"/>
</dbReference>
<dbReference type="PROSITE" id="PS51819">
    <property type="entry name" value="VOC"/>
    <property type="match status" value="1"/>
</dbReference>
<dbReference type="InterPro" id="IPR029068">
    <property type="entry name" value="Glyas_Bleomycin-R_OHBP_Dase"/>
</dbReference>